<reference evidence="9" key="1">
    <citation type="submission" date="2019-03" db="EMBL/GenBank/DDBJ databases">
        <title>Lake Tanganyika Metagenome-Assembled Genomes (MAGs).</title>
        <authorList>
            <person name="Tran P."/>
        </authorList>
    </citation>
    <scope>NUCLEOTIDE SEQUENCE</scope>
    <source>
        <strain evidence="9">K_DeepCast_65m_m2_066</strain>
    </source>
</reference>
<evidence type="ECO:0000259" key="7">
    <source>
        <dbReference type="Pfam" id="PF02770"/>
    </source>
</evidence>
<comment type="caution">
    <text evidence="9">The sequence shown here is derived from an EMBL/GenBank/DDBJ whole genome shotgun (WGS) entry which is preliminary data.</text>
</comment>
<evidence type="ECO:0000313" key="9">
    <source>
        <dbReference type="EMBL" id="MBM3222457.1"/>
    </source>
</evidence>
<dbReference type="InterPro" id="IPR009100">
    <property type="entry name" value="AcylCoA_DH/oxidase_NM_dom_sf"/>
</dbReference>
<dbReference type="PANTHER" id="PTHR43884">
    <property type="entry name" value="ACYL-COA DEHYDROGENASE"/>
    <property type="match status" value="1"/>
</dbReference>
<name>A0A937VZ93_UNCTE</name>
<dbReference type="PANTHER" id="PTHR43884:SF19">
    <property type="entry name" value="ACYL-COA DEHYDROGENASE FADE4-RELATED"/>
    <property type="match status" value="1"/>
</dbReference>
<evidence type="ECO:0000256" key="2">
    <source>
        <dbReference type="ARBA" id="ARBA00009347"/>
    </source>
</evidence>
<evidence type="ECO:0000256" key="5">
    <source>
        <dbReference type="RuleBase" id="RU362125"/>
    </source>
</evidence>
<dbReference type="InterPro" id="IPR037069">
    <property type="entry name" value="AcylCoA_DH/ox_N_sf"/>
</dbReference>
<evidence type="ECO:0000256" key="1">
    <source>
        <dbReference type="ARBA" id="ARBA00001974"/>
    </source>
</evidence>
<feature type="domain" description="Acyl-CoA dehydrogenase/oxidase C-terminal" evidence="6">
    <location>
        <begin position="261"/>
        <end position="398"/>
    </location>
</feature>
<dbReference type="Gene3D" id="1.10.540.10">
    <property type="entry name" value="Acyl-CoA dehydrogenase/oxidase, N-terminal domain"/>
    <property type="match status" value="1"/>
</dbReference>
<dbReference type="SUPFAM" id="SSF56645">
    <property type="entry name" value="Acyl-CoA dehydrogenase NM domain-like"/>
    <property type="match status" value="1"/>
</dbReference>
<dbReference type="Pfam" id="PF02770">
    <property type="entry name" value="Acyl-CoA_dh_M"/>
    <property type="match status" value="1"/>
</dbReference>
<dbReference type="Pfam" id="PF02771">
    <property type="entry name" value="Acyl-CoA_dh_N"/>
    <property type="match status" value="1"/>
</dbReference>
<dbReference type="GO" id="GO:0005886">
    <property type="term" value="C:plasma membrane"/>
    <property type="evidence" value="ECO:0007669"/>
    <property type="project" value="TreeGrafter"/>
</dbReference>
<protein>
    <submittedName>
        <fullName evidence="9">Acyl-CoA dehydrogenase</fullName>
    </submittedName>
</protein>
<dbReference type="Pfam" id="PF00441">
    <property type="entry name" value="Acyl-CoA_dh_1"/>
    <property type="match status" value="1"/>
</dbReference>
<keyword evidence="4 5" id="KW-0274">FAD</keyword>
<dbReference type="Proteomes" id="UP000712673">
    <property type="component" value="Unassembled WGS sequence"/>
</dbReference>
<dbReference type="InterPro" id="IPR046373">
    <property type="entry name" value="Acyl-CoA_Oxase/DH_mid-dom_sf"/>
</dbReference>
<sequence>MAECAILTDAGYHTRLEKEDCMHRRMDTYLAPLLEPERLAFYRAVCTFAEQEIAPHLLTWERQHCLLPDSAIRAMADLGLFGLTVAEEYGGQGGSQMDLILMGLALGYHSQSVAITPGAATSLGMKPLQLCGSAAQKQAHLPDLAAGKRMFVFGLSEPGRGSDAANPEVRATRISGGWRLHGEKCWSTNARWASHVIVHALTNATGRRGHRSTCFIVPMDDPRVHYQEMQGKQVWMQSSTGAIALEQVEVSDEAILGSEQDGFRVMATTLNGGRLFIASLALASLAYALDRCCTYAQERLQFGEQPIGRFQRVQDVILDMDIALEQGLTWLLHLVRHYDAGTLPRESAAKVKIECSRRASALLPLAMEICGGVACLDEFGLTRHWRDLFVCRVGEGSNFALKTLSTRPLMPEIQDVLQ</sequence>
<feature type="domain" description="Acyl-CoA dehydrogenase/oxidase N-terminal" evidence="8">
    <location>
        <begin position="36"/>
        <end position="148"/>
    </location>
</feature>
<accession>A0A937VZ93</accession>
<comment type="cofactor">
    <cofactor evidence="1 5">
        <name>FAD</name>
        <dbReference type="ChEBI" id="CHEBI:57692"/>
    </cofactor>
</comment>
<dbReference type="AlphaFoldDB" id="A0A937VZ93"/>
<organism evidence="9 10">
    <name type="scientific">Tectimicrobiota bacterium</name>
    <dbReference type="NCBI Taxonomy" id="2528274"/>
    <lineage>
        <taxon>Bacteria</taxon>
        <taxon>Pseudomonadati</taxon>
        <taxon>Nitrospinota/Tectimicrobiota group</taxon>
        <taxon>Candidatus Tectimicrobiota</taxon>
    </lineage>
</organism>
<dbReference type="Gene3D" id="1.20.140.10">
    <property type="entry name" value="Butyryl-CoA Dehydrogenase, subunit A, domain 3"/>
    <property type="match status" value="1"/>
</dbReference>
<proteinExistence type="inferred from homology"/>
<gene>
    <name evidence="9" type="ORF">FJZ47_01445</name>
</gene>
<dbReference type="EMBL" id="VGLS01000021">
    <property type="protein sequence ID" value="MBM3222457.1"/>
    <property type="molecule type" value="Genomic_DNA"/>
</dbReference>
<comment type="similarity">
    <text evidence="2 5">Belongs to the acyl-CoA dehydrogenase family.</text>
</comment>
<keyword evidence="3 5" id="KW-0285">Flavoprotein</keyword>
<evidence type="ECO:0000256" key="4">
    <source>
        <dbReference type="ARBA" id="ARBA00022827"/>
    </source>
</evidence>
<dbReference type="InterPro" id="IPR009075">
    <property type="entry name" value="AcylCo_DH/oxidase_C"/>
</dbReference>
<dbReference type="SUPFAM" id="SSF47203">
    <property type="entry name" value="Acyl-CoA dehydrogenase C-terminal domain-like"/>
    <property type="match status" value="1"/>
</dbReference>
<evidence type="ECO:0000259" key="8">
    <source>
        <dbReference type="Pfam" id="PF02771"/>
    </source>
</evidence>
<dbReference type="GO" id="GO:0003995">
    <property type="term" value="F:acyl-CoA dehydrogenase activity"/>
    <property type="evidence" value="ECO:0007669"/>
    <property type="project" value="TreeGrafter"/>
</dbReference>
<dbReference type="InterPro" id="IPR036250">
    <property type="entry name" value="AcylCo_DH-like_C"/>
</dbReference>
<dbReference type="GO" id="GO:0050660">
    <property type="term" value="F:flavin adenine dinucleotide binding"/>
    <property type="evidence" value="ECO:0007669"/>
    <property type="project" value="InterPro"/>
</dbReference>
<dbReference type="InterPro" id="IPR006091">
    <property type="entry name" value="Acyl-CoA_Oxase/DH_mid-dom"/>
</dbReference>
<feature type="domain" description="Acyl-CoA oxidase/dehydrogenase middle" evidence="7">
    <location>
        <begin position="153"/>
        <end position="248"/>
    </location>
</feature>
<evidence type="ECO:0000256" key="3">
    <source>
        <dbReference type="ARBA" id="ARBA00022630"/>
    </source>
</evidence>
<evidence type="ECO:0000313" key="10">
    <source>
        <dbReference type="Proteomes" id="UP000712673"/>
    </source>
</evidence>
<dbReference type="InterPro" id="IPR013786">
    <property type="entry name" value="AcylCoA_DH/ox_N"/>
</dbReference>
<dbReference type="Gene3D" id="2.40.110.10">
    <property type="entry name" value="Butyryl-CoA Dehydrogenase, subunit A, domain 2"/>
    <property type="match status" value="1"/>
</dbReference>
<keyword evidence="5" id="KW-0560">Oxidoreductase</keyword>
<evidence type="ECO:0000259" key="6">
    <source>
        <dbReference type="Pfam" id="PF00441"/>
    </source>
</evidence>